<dbReference type="NCBIfam" id="NF033573">
    <property type="entry name" value="transpos_IS200"/>
    <property type="match status" value="1"/>
</dbReference>
<accession>A0A955I3U3</accession>
<organism evidence="2 3">
    <name type="scientific">Candidatus Dojkabacteria bacterium</name>
    <dbReference type="NCBI Taxonomy" id="2099670"/>
    <lineage>
        <taxon>Bacteria</taxon>
        <taxon>Candidatus Dojkabacteria</taxon>
    </lineage>
</organism>
<dbReference type="SUPFAM" id="SSF143422">
    <property type="entry name" value="Transposase IS200-like"/>
    <property type="match status" value="1"/>
</dbReference>
<name>A0A955I3U3_9BACT</name>
<dbReference type="InterPro" id="IPR036515">
    <property type="entry name" value="Transposase_17_sf"/>
</dbReference>
<reference evidence="2" key="1">
    <citation type="submission" date="2020-04" db="EMBL/GenBank/DDBJ databases">
        <authorList>
            <person name="Zhang T."/>
        </authorList>
    </citation>
    <scope>NUCLEOTIDE SEQUENCE</scope>
    <source>
        <strain evidence="2">HKST-UBA17</strain>
    </source>
</reference>
<dbReference type="EMBL" id="JAGQLN010000056">
    <property type="protein sequence ID" value="MCA9377292.1"/>
    <property type="molecule type" value="Genomic_DNA"/>
</dbReference>
<dbReference type="GO" id="GO:0004803">
    <property type="term" value="F:transposase activity"/>
    <property type="evidence" value="ECO:0007669"/>
    <property type="project" value="InterPro"/>
</dbReference>
<feature type="domain" description="Transposase IS200-like" evidence="1">
    <location>
        <begin position="11"/>
        <end position="130"/>
    </location>
</feature>
<reference evidence="2" key="2">
    <citation type="journal article" date="2021" name="Microbiome">
        <title>Successional dynamics and alternative stable states in a saline activated sludge microbial community over 9 years.</title>
        <authorList>
            <person name="Wang Y."/>
            <person name="Ye J."/>
            <person name="Ju F."/>
            <person name="Liu L."/>
            <person name="Boyd J.A."/>
            <person name="Deng Y."/>
            <person name="Parks D.H."/>
            <person name="Jiang X."/>
            <person name="Yin X."/>
            <person name="Woodcroft B.J."/>
            <person name="Tyson G.W."/>
            <person name="Hugenholtz P."/>
            <person name="Polz M.F."/>
            <person name="Zhang T."/>
        </authorList>
    </citation>
    <scope>NUCLEOTIDE SEQUENCE</scope>
    <source>
        <strain evidence="2">HKST-UBA17</strain>
    </source>
</reference>
<dbReference type="SMART" id="SM01321">
    <property type="entry name" value="Y1_Tnp"/>
    <property type="match status" value="1"/>
</dbReference>
<evidence type="ECO:0000313" key="3">
    <source>
        <dbReference type="Proteomes" id="UP000741282"/>
    </source>
</evidence>
<evidence type="ECO:0000259" key="1">
    <source>
        <dbReference type="SMART" id="SM01321"/>
    </source>
</evidence>
<sequence length="131" mass="15635">MKKYWSGAHTKHRLRYHVVWIPKRRKNILRKDISTRITEILYEGCKLNKWWIEELAIKTDHVHMLIQIKPRESLSSVMHKIKGVSSRLLKQEYPDLDEFLWGDSFWCDGYFAVTVGEIEEGVVKRYISSQS</sequence>
<dbReference type="InterPro" id="IPR002686">
    <property type="entry name" value="Transposase_17"/>
</dbReference>
<proteinExistence type="predicted"/>
<dbReference type="Proteomes" id="UP000741282">
    <property type="component" value="Unassembled WGS sequence"/>
</dbReference>
<gene>
    <name evidence="2" type="primary">tnpA</name>
    <name evidence="2" type="ORF">KC685_05250</name>
</gene>
<evidence type="ECO:0000313" key="2">
    <source>
        <dbReference type="EMBL" id="MCA9377292.1"/>
    </source>
</evidence>
<dbReference type="Gene3D" id="3.30.70.1290">
    <property type="entry name" value="Transposase IS200-like"/>
    <property type="match status" value="1"/>
</dbReference>
<comment type="caution">
    <text evidence="2">The sequence shown here is derived from an EMBL/GenBank/DDBJ whole genome shotgun (WGS) entry which is preliminary data.</text>
</comment>
<feature type="non-terminal residue" evidence="2">
    <location>
        <position position="131"/>
    </location>
</feature>
<protein>
    <submittedName>
        <fullName evidence="2">IS200/IS605 family transposase</fullName>
    </submittedName>
</protein>
<dbReference type="GO" id="GO:0006313">
    <property type="term" value="P:DNA transposition"/>
    <property type="evidence" value="ECO:0007669"/>
    <property type="project" value="InterPro"/>
</dbReference>
<dbReference type="PANTHER" id="PTHR33360">
    <property type="entry name" value="TRANSPOSASE FOR INSERTION SEQUENCE ELEMENT IS200"/>
    <property type="match status" value="1"/>
</dbReference>
<dbReference type="PANTHER" id="PTHR33360:SF2">
    <property type="entry name" value="TRANSPOSASE FOR INSERTION SEQUENCE ELEMENT IS200"/>
    <property type="match status" value="1"/>
</dbReference>
<dbReference type="Pfam" id="PF01797">
    <property type="entry name" value="Y1_Tnp"/>
    <property type="match status" value="1"/>
</dbReference>
<dbReference type="AlphaFoldDB" id="A0A955I3U3"/>
<dbReference type="GO" id="GO:0003677">
    <property type="term" value="F:DNA binding"/>
    <property type="evidence" value="ECO:0007669"/>
    <property type="project" value="InterPro"/>
</dbReference>